<evidence type="ECO:0000259" key="1">
    <source>
        <dbReference type="Pfam" id="PF09836"/>
    </source>
</evidence>
<name>A0A1Y6EGF4_9SPHN</name>
<gene>
    <name evidence="2" type="ORF">SAMN06295984_0601</name>
</gene>
<protein>
    <recommendedName>
        <fullName evidence="1">Putative DNA-binding domain-containing protein</fullName>
    </recommendedName>
</protein>
<evidence type="ECO:0000313" key="2">
    <source>
        <dbReference type="EMBL" id="SMQ61677.1"/>
    </source>
</evidence>
<organism evidence="2 3">
    <name type="scientific">Sphingopyxis terrae subsp. ummariensis</name>
    <dbReference type="NCBI Taxonomy" id="429001"/>
    <lineage>
        <taxon>Bacteria</taxon>
        <taxon>Pseudomonadati</taxon>
        <taxon>Pseudomonadota</taxon>
        <taxon>Alphaproteobacteria</taxon>
        <taxon>Sphingomonadales</taxon>
        <taxon>Sphingomonadaceae</taxon>
        <taxon>Sphingopyxis</taxon>
    </lineage>
</organism>
<dbReference type="AlphaFoldDB" id="A0A1Y6EGF4"/>
<dbReference type="Gene3D" id="1.10.150.690">
    <property type="entry name" value="DUF2063"/>
    <property type="match status" value="1"/>
</dbReference>
<dbReference type="InterPro" id="IPR044922">
    <property type="entry name" value="DUF2063_N_sf"/>
</dbReference>
<accession>A0A1Y6EGF4</accession>
<dbReference type="InterPro" id="IPR018640">
    <property type="entry name" value="DUF2063"/>
</dbReference>
<evidence type="ECO:0000313" key="3">
    <source>
        <dbReference type="Proteomes" id="UP000194469"/>
    </source>
</evidence>
<dbReference type="Proteomes" id="UP000194469">
    <property type="component" value="Unassembled WGS sequence"/>
</dbReference>
<reference evidence="3" key="1">
    <citation type="submission" date="2017-04" db="EMBL/GenBank/DDBJ databases">
        <authorList>
            <person name="Varghese N."/>
            <person name="Submissions S."/>
        </authorList>
    </citation>
    <scope>NUCLEOTIDE SEQUENCE [LARGE SCALE GENOMIC DNA]</scope>
    <source>
        <strain evidence="3">UI2</strain>
    </source>
</reference>
<dbReference type="GeneID" id="303000679"/>
<proteinExistence type="predicted"/>
<dbReference type="EMBL" id="FXWL01000001">
    <property type="protein sequence ID" value="SMQ61677.1"/>
    <property type="molecule type" value="Genomic_DNA"/>
</dbReference>
<sequence>MADALRAIQQCFLAAIMGEGADAEALIVDDARVGAARRIGIYRNNYRASLTAVLADHFERLHAYLGDAQFGHIADAYVKAHPSTTRNLRYYGAALPDFVAHHFPEDGELAELARLDWALRHAFDAPDTRPLDAGAIGMLGKEWVDASLALHPSARLLTMHHNSAALWSALDAGEAPPAVAVLAAPVDVLVWRSGLQPHFRSLAAVEAATLVQIERGASFAALCAELIDQVGEATAMETLAALLARWLADGVLILAGQPAAVTCRSTAA</sequence>
<dbReference type="RefSeq" id="WP_165760540.1">
    <property type="nucleotide sequence ID" value="NZ_FXWL01000001.1"/>
</dbReference>
<feature type="domain" description="Putative DNA-binding" evidence="1">
    <location>
        <begin position="8"/>
        <end position="99"/>
    </location>
</feature>
<dbReference type="Pfam" id="PF09836">
    <property type="entry name" value="DUF2063"/>
    <property type="match status" value="1"/>
</dbReference>
<keyword evidence="3" id="KW-1185">Reference proteome</keyword>